<sequence length="79" mass="8573">MPIATATAGTVPGWPAPPHPPSTLWILSFILNTKEKCPIKKNKGRKSGSELEVTIGSDWWIYGPNGLVDSWIGSNELVD</sequence>
<evidence type="ECO:0000313" key="1">
    <source>
        <dbReference type="EMBL" id="CAL1397260.1"/>
    </source>
</evidence>
<dbReference type="AlphaFoldDB" id="A0AAV2FG42"/>
<reference evidence="1 2" key="1">
    <citation type="submission" date="2024-04" db="EMBL/GenBank/DDBJ databases">
        <authorList>
            <person name="Fracassetti M."/>
        </authorList>
    </citation>
    <scope>NUCLEOTIDE SEQUENCE [LARGE SCALE GENOMIC DNA]</scope>
</reference>
<evidence type="ECO:0000313" key="2">
    <source>
        <dbReference type="Proteomes" id="UP001497516"/>
    </source>
</evidence>
<protein>
    <submittedName>
        <fullName evidence="1">Uncharacterized protein</fullName>
    </submittedName>
</protein>
<organism evidence="1 2">
    <name type="scientific">Linum trigynum</name>
    <dbReference type="NCBI Taxonomy" id="586398"/>
    <lineage>
        <taxon>Eukaryota</taxon>
        <taxon>Viridiplantae</taxon>
        <taxon>Streptophyta</taxon>
        <taxon>Embryophyta</taxon>
        <taxon>Tracheophyta</taxon>
        <taxon>Spermatophyta</taxon>
        <taxon>Magnoliopsida</taxon>
        <taxon>eudicotyledons</taxon>
        <taxon>Gunneridae</taxon>
        <taxon>Pentapetalae</taxon>
        <taxon>rosids</taxon>
        <taxon>fabids</taxon>
        <taxon>Malpighiales</taxon>
        <taxon>Linaceae</taxon>
        <taxon>Linum</taxon>
    </lineage>
</organism>
<accession>A0AAV2FG42</accession>
<dbReference type="Proteomes" id="UP001497516">
    <property type="component" value="Chromosome 6"/>
</dbReference>
<gene>
    <name evidence="1" type="ORF">LTRI10_LOCUS37575</name>
</gene>
<dbReference type="EMBL" id="OZ034819">
    <property type="protein sequence ID" value="CAL1397260.1"/>
    <property type="molecule type" value="Genomic_DNA"/>
</dbReference>
<name>A0AAV2FG42_9ROSI</name>
<proteinExistence type="predicted"/>
<keyword evidence="2" id="KW-1185">Reference proteome</keyword>